<name>A0A9W4X140_9GLOM</name>
<gene>
    <name evidence="1" type="ORF">FWILDA_LOCUS16520</name>
</gene>
<keyword evidence="2" id="KW-1185">Reference proteome</keyword>
<feature type="non-terminal residue" evidence="1">
    <location>
        <position position="113"/>
    </location>
</feature>
<dbReference type="EMBL" id="CAMKVN010010744">
    <property type="protein sequence ID" value="CAI2194326.1"/>
    <property type="molecule type" value="Genomic_DNA"/>
</dbReference>
<dbReference type="Proteomes" id="UP001153678">
    <property type="component" value="Unassembled WGS sequence"/>
</dbReference>
<sequence length="113" mass="12849">SSEIFTIYLSPLKDYVQGYESSKLADLLPNCIKKDQEVIIRDSEMNQLIVVILRNHVGKEVLKYMYETAIETSKISFSSFSSILTDSSIYIPGNFEEHEEHGTTIIPPDAFQV</sequence>
<proteinExistence type="predicted"/>
<protein>
    <submittedName>
        <fullName evidence="1">18022_t:CDS:1</fullName>
    </submittedName>
</protein>
<organism evidence="1 2">
    <name type="scientific">Funneliformis geosporum</name>
    <dbReference type="NCBI Taxonomy" id="1117311"/>
    <lineage>
        <taxon>Eukaryota</taxon>
        <taxon>Fungi</taxon>
        <taxon>Fungi incertae sedis</taxon>
        <taxon>Mucoromycota</taxon>
        <taxon>Glomeromycotina</taxon>
        <taxon>Glomeromycetes</taxon>
        <taxon>Glomerales</taxon>
        <taxon>Glomeraceae</taxon>
        <taxon>Funneliformis</taxon>
    </lineage>
</organism>
<evidence type="ECO:0000313" key="1">
    <source>
        <dbReference type="EMBL" id="CAI2194326.1"/>
    </source>
</evidence>
<feature type="non-terminal residue" evidence="1">
    <location>
        <position position="1"/>
    </location>
</feature>
<accession>A0A9W4X140</accession>
<reference evidence="1" key="1">
    <citation type="submission" date="2022-08" db="EMBL/GenBank/DDBJ databases">
        <authorList>
            <person name="Kallberg Y."/>
            <person name="Tangrot J."/>
            <person name="Rosling A."/>
        </authorList>
    </citation>
    <scope>NUCLEOTIDE SEQUENCE</scope>
    <source>
        <strain evidence="1">Wild A</strain>
    </source>
</reference>
<dbReference type="AlphaFoldDB" id="A0A9W4X140"/>
<evidence type="ECO:0000313" key="2">
    <source>
        <dbReference type="Proteomes" id="UP001153678"/>
    </source>
</evidence>
<comment type="caution">
    <text evidence="1">The sequence shown here is derived from an EMBL/GenBank/DDBJ whole genome shotgun (WGS) entry which is preliminary data.</text>
</comment>